<reference evidence="2" key="2">
    <citation type="submission" date="2023-01" db="EMBL/GenBank/DDBJ databases">
        <authorList>
            <person name="Sun Q."/>
            <person name="Evtushenko L."/>
        </authorList>
    </citation>
    <scope>NUCLEOTIDE SEQUENCE</scope>
    <source>
        <strain evidence="2">VKM B-2222</strain>
    </source>
</reference>
<dbReference type="RefSeq" id="WP_271180042.1">
    <property type="nucleotide sequence ID" value="NZ_BSFH01000079.1"/>
</dbReference>
<feature type="region of interest" description="Disordered" evidence="1">
    <location>
        <begin position="506"/>
        <end position="525"/>
    </location>
</feature>
<name>A0AAD3P0F8_9RHOB</name>
<proteinExistence type="predicted"/>
<accession>A0AAD3P0F8</accession>
<dbReference type="EMBL" id="BSFH01000079">
    <property type="protein sequence ID" value="GLK65277.1"/>
    <property type="molecule type" value="Genomic_DNA"/>
</dbReference>
<sequence>MSFQSDANSTYVNNQSVDKGAVRALWTAVDGIVSEVRDGRIWHTSSDNLASQTPPEGADQISIAMNPGHITYRRISAPGTVNPAIHVQTADGTWWQLSEDTRALRSNSGKSFATRAEAVAAGQAALTSDIGIIVTVEGDFVAIRGAHASADDPLFTTQPRWGVLIRLPSAALVTNKSEDRMVDNRTGWLPVSVTATGDEWTGTPDPAVIAAGVPFNADSVMVLTVPRTNTGPVGLTVSGDSYGRRVVMNSDGQPLTGGELVAGRRVALIRTHPTLRIWTGAMGWPDLRAERLSRITSVVNAGTVALDTVAGTGDAITAQVPQILKDQGISAANLRRISFVPTAANTGTLAPTIEIDGMGAVPLYTASNTVPPAGALQPGRLAEAVKIGSRWRLISGEVQRGEMDATAALLSSVVGAVTDIQDAGPHVGDEHVLAVDQAQNAVAYLDALGQLVLGGLVVDWSRVDFATMDWGRIVTDEHHVGDPFIVLGDLHGNALIWSTEDGVAGGIGSGGGSSQPPEPPGTAGNEWQVSYDGTSTRWLTQYQGRLLRLEKRSNLVLADTKPVATGILAFGGGSSLVARPLSGEWYYHLRDPDLAASSGMLAAEAAGYAMLADNAARDLAWPLVIGLTAGIGSPVEADTARESSLYQDALARIATAVTNLPAWDKTLVIDRVLLSLLGGVPETSEIAADNIYASTAANLRADIVAATGQGLPPLVVVSPSAGTREGGSSAVALAEAKLDSTHPALGFVVACPRHAYDIDAGTLATLTPASAAMLSEIEAIAVREIHGGGLWYCPRLASATRSGTTITATFLSMSDLVLPGGGDHGLSLGGDTGGVTITGVSLSGKTATITLSGVPSGTLTLNCAWGREGTPTDARPINRSDIRDQWSEPSRIQAGYTHYRLALPASVTVN</sequence>
<keyword evidence="3" id="KW-1185">Reference proteome</keyword>
<gene>
    <name evidence="2" type="ORF">GCM10017635_27510</name>
</gene>
<dbReference type="AlphaFoldDB" id="A0AAD3P0F8"/>
<evidence type="ECO:0000256" key="1">
    <source>
        <dbReference type="SAM" id="MobiDB-lite"/>
    </source>
</evidence>
<protein>
    <submittedName>
        <fullName evidence="2">Uncharacterized protein</fullName>
    </submittedName>
</protein>
<dbReference type="Proteomes" id="UP001143349">
    <property type="component" value="Unassembled WGS sequence"/>
</dbReference>
<comment type="caution">
    <text evidence="2">The sequence shown here is derived from an EMBL/GenBank/DDBJ whole genome shotgun (WGS) entry which is preliminary data.</text>
</comment>
<reference evidence="2" key="1">
    <citation type="journal article" date="2014" name="Int. J. Syst. Evol. Microbiol.">
        <title>Complete genome sequence of Corynebacterium casei LMG S-19264T (=DSM 44701T), isolated from a smear-ripened cheese.</title>
        <authorList>
            <consortium name="US DOE Joint Genome Institute (JGI-PGF)"/>
            <person name="Walter F."/>
            <person name="Albersmeier A."/>
            <person name="Kalinowski J."/>
            <person name="Ruckert C."/>
        </authorList>
    </citation>
    <scope>NUCLEOTIDE SEQUENCE</scope>
    <source>
        <strain evidence="2">VKM B-2222</strain>
    </source>
</reference>
<evidence type="ECO:0000313" key="2">
    <source>
        <dbReference type="EMBL" id="GLK65277.1"/>
    </source>
</evidence>
<organism evidence="2 3">
    <name type="scientific">Paracoccus kondratievae</name>
    <dbReference type="NCBI Taxonomy" id="135740"/>
    <lineage>
        <taxon>Bacteria</taxon>
        <taxon>Pseudomonadati</taxon>
        <taxon>Pseudomonadota</taxon>
        <taxon>Alphaproteobacteria</taxon>
        <taxon>Rhodobacterales</taxon>
        <taxon>Paracoccaceae</taxon>
        <taxon>Paracoccus</taxon>
    </lineage>
</organism>
<evidence type="ECO:0000313" key="3">
    <source>
        <dbReference type="Proteomes" id="UP001143349"/>
    </source>
</evidence>